<keyword evidence="1" id="KW-0479">Metal-binding</keyword>
<keyword evidence="4" id="KW-0804">Transcription</keyword>
<dbReference type="PANTHER" id="PTHR47660">
    <property type="entry name" value="TRANSCRIPTION FACTOR WITH C2H2 AND ZN(2)-CYS(6) DNA BINDING DOMAIN (EUROFUNG)-RELATED-RELATED"/>
    <property type="match status" value="1"/>
</dbReference>
<reference evidence="7" key="1">
    <citation type="submission" date="2021-02" db="EMBL/GenBank/DDBJ databases">
        <title>Genome sequence Cadophora malorum strain M34.</title>
        <authorList>
            <person name="Stefanovic E."/>
            <person name="Vu D."/>
            <person name="Scully C."/>
            <person name="Dijksterhuis J."/>
            <person name="Roader J."/>
            <person name="Houbraken J."/>
        </authorList>
    </citation>
    <scope>NUCLEOTIDE SEQUENCE</scope>
    <source>
        <strain evidence="7">M34</strain>
    </source>
</reference>
<accession>A0A8H7TC92</accession>
<organism evidence="7 8">
    <name type="scientific">Cadophora malorum</name>
    <dbReference type="NCBI Taxonomy" id="108018"/>
    <lineage>
        <taxon>Eukaryota</taxon>
        <taxon>Fungi</taxon>
        <taxon>Dikarya</taxon>
        <taxon>Ascomycota</taxon>
        <taxon>Pezizomycotina</taxon>
        <taxon>Leotiomycetes</taxon>
        <taxon>Helotiales</taxon>
        <taxon>Ploettnerulaceae</taxon>
        <taxon>Cadophora</taxon>
    </lineage>
</organism>
<dbReference type="PANTHER" id="PTHR47660:SF3">
    <property type="entry name" value="FINGER DOMAIN PROTEIN, PUTATIVE (AFU_ORTHOLOGUE AFUA_4G03310)-RELATED"/>
    <property type="match status" value="1"/>
</dbReference>
<dbReference type="PROSITE" id="PS50048">
    <property type="entry name" value="ZN2_CY6_FUNGAL_2"/>
    <property type="match status" value="1"/>
</dbReference>
<keyword evidence="5" id="KW-0539">Nucleus</keyword>
<dbReference type="EMBL" id="JAFJYH010000161">
    <property type="protein sequence ID" value="KAG4417219.1"/>
    <property type="molecule type" value="Genomic_DNA"/>
</dbReference>
<keyword evidence="3" id="KW-0805">Transcription regulation</keyword>
<dbReference type="Proteomes" id="UP000664132">
    <property type="component" value="Unassembled WGS sequence"/>
</dbReference>
<keyword evidence="2" id="KW-0862">Zinc</keyword>
<dbReference type="OrthoDB" id="4216928at2759"/>
<dbReference type="SMART" id="SM00066">
    <property type="entry name" value="GAL4"/>
    <property type="match status" value="1"/>
</dbReference>
<evidence type="ECO:0000256" key="4">
    <source>
        <dbReference type="ARBA" id="ARBA00023163"/>
    </source>
</evidence>
<dbReference type="InterPro" id="IPR001138">
    <property type="entry name" value="Zn2Cys6_DnaBD"/>
</dbReference>
<dbReference type="SUPFAM" id="SSF57701">
    <property type="entry name" value="Zn2/Cys6 DNA-binding domain"/>
    <property type="match status" value="1"/>
</dbReference>
<feature type="domain" description="Zn(2)-C6 fungal-type" evidence="6">
    <location>
        <begin position="12"/>
        <end position="41"/>
    </location>
</feature>
<comment type="caution">
    <text evidence="7">The sequence shown here is derived from an EMBL/GenBank/DDBJ whole genome shotgun (WGS) entry which is preliminary data.</text>
</comment>
<name>A0A8H7TC92_9HELO</name>
<protein>
    <recommendedName>
        <fullName evidence="6">Zn(2)-C6 fungal-type domain-containing protein</fullName>
    </recommendedName>
</protein>
<keyword evidence="8" id="KW-1185">Reference proteome</keyword>
<gene>
    <name evidence="7" type="ORF">IFR04_009668</name>
</gene>
<evidence type="ECO:0000256" key="2">
    <source>
        <dbReference type="ARBA" id="ARBA00022833"/>
    </source>
</evidence>
<evidence type="ECO:0000259" key="6">
    <source>
        <dbReference type="PROSITE" id="PS50048"/>
    </source>
</evidence>
<evidence type="ECO:0000256" key="5">
    <source>
        <dbReference type="ARBA" id="ARBA00023242"/>
    </source>
</evidence>
<dbReference type="Pfam" id="PF00172">
    <property type="entry name" value="Zn_clus"/>
    <property type="match status" value="1"/>
</dbReference>
<dbReference type="InterPro" id="IPR036864">
    <property type="entry name" value="Zn2-C6_fun-type_DNA-bd_sf"/>
</dbReference>
<dbReference type="CDD" id="cd00067">
    <property type="entry name" value="GAL4"/>
    <property type="match status" value="1"/>
</dbReference>
<evidence type="ECO:0000256" key="1">
    <source>
        <dbReference type="ARBA" id="ARBA00022723"/>
    </source>
</evidence>
<dbReference type="Gene3D" id="4.10.240.10">
    <property type="entry name" value="Zn(2)-C6 fungal-type DNA-binding domain"/>
    <property type="match status" value="1"/>
</dbReference>
<proteinExistence type="predicted"/>
<evidence type="ECO:0000256" key="3">
    <source>
        <dbReference type="ARBA" id="ARBA00023015"/>
    </source>
</evidence>
<evidence type="ECO:0000313" key="7">
    <source>
        <dbReference type="EMBL" id="KAG4417219.1"/>
    </source>
</evidence>
<dbReference type="GO" id="GO:0000981">
    <property type="term" value="F:DNA-binding transcription factor activity, RNA polymerase II-specific"/>
    <property type="evidence" value="ECO:0007669"/>
    <property type="project" value="InterPro"/>
</dbReference>
<evidence type="ECO:0000313" key="8">
    <source>
        <dbReference type="Proteomes" id="UP000664132"/>
    </source>
</evidence>
<sequence>MTADTPRTRQKSCIACVASKRKCDQGSPCARCVAKSLTCEYKPGRRRLKSGVQRASATGVIVNEAAMDFELQAATHSVASPPRVFEDPASSMTLLDDTEILDPSPDTIVDDSFFMAFDNRGLANTYLEIGVMDRERIRYCVRCLKSYPLSLAHTGRTAFIHPQNFQPAMPKVLQDAISASSLYSNKNEMNEAMVWEIITTQVTQLTEPRPYWTVAEHLACVQAFVIFQIIRLFDGDIKQRSDAEQQEEILTSWTDSLAIRTSIASSSPSSIDRGWETWVFEEAIRRTILVSRTAQSMFAIQRQGFCTMVSAVTEIPFTAQRRLWAAPSATHFVKACKETRMFWVEKMDLADLIKEGNVDDLDEIAWLMLVTYKGVDGVNEWILRKGGSTLIE</sequence>
<dbReference type="AlphaFoldDB" id="A0A8H7TC92"/>
<dbReference type="GO" id="GO:0008270">
    <property type="term" value="F:zinc ion binding"/>
    <property type="evidence" value="ECO:0007669"/>
    <property type="project" value="InterPro"/>
</dbReference>